<dbReference type="Proteomes" id="UP000314294">
    <property type="component" value="Unassembled WGS sequence"/>
</dbReference>
<comment type="caution">
    <text evidence="2">The sequence shown here is derived from an EMBL/GenBank/DDBJ whole genome shotgun (WGS) entry which is preliminary data.</text>
</comment>
<gene>
    <name evidence="2" type="ORF">EYF80_052114</name>
</gene>
<feature type="compositionally biased region" description="Basic and acidic residues" evidence="1">
    <location>
        <begin position="57"/>
        <end position="86"/>
    </location>
</feature>
<dbReference type="OrthoDB" id="9635126at2759"/>
<keyword evidence="3" id="KW-1185">Reference proteome</keyword>
<reference evidence="2 3" key="1">
    <citation type="submission" date="2019-03" db="EMBL/GenBank/DDBJ databases">
        <title>First draft genome of Liparis tanakae, snailfish: a comprehensive survey of snailfish specific genes.</title>
        <authorList>
            <person name="Kim W."/>
            <person name="Song I."/>
            <person name="Jeong J.-H."/>
            <person name="Kim D."/>
            <person name="Kim S."/>
            <person name="Ryu S."/>
            <person name="Song J.Y."/>
            <person name="Lee S.K."/>
        </authorList>
    </citation>
    <scope>NUCLEOTIDE SEQUENCE [LARGE SCALE GENOMIC DNA]</scope>
    <source>
        <tissue evidence="2">Muscle</tissue>
    </source>
</reference>
<dbReference type="AlphaFoldDB" id="A0A4Z2F975"/>
<evidence type="ECO:0000313" key="3">
    <source>
        <dbReference type="Proteomes" id="UP000314294"/>
    </source>
</evidence>
<dbReference type="EMBL" id="SRLO01001452">
    <property type="protein sequence ID" value="TNN37717.1"/>
    <property type="molecule type" value="Genomic_DNA"/>
</dbReference>
<accession>A0A4Z2F975</accession>
<name>A0A4Z2F975_9TELE</name>
<feature type="region of interest" description="Disordered" evidence="1">
    <location>
        <begin position="18"/>
        <end position="114"/>
    </location>
</feature>
<evidence type="ECO:0000313" key="2">
    <source>
        <dbReference type="EMBL" id="TNN37717.1"/>
    </source>
</evidence>
<feature type="compositionally biased region" description="Polar residues" evidence="1">
    <location>
        <begin position="31"/>
        <end position="50"/>
    </location>
</feature>
<sequence>METLTAHSELLSEITWTARPAPLARRGTGSGTECLSNTRRTRHVNTSTRQHVNKTTRQHDNKTTRQHDNTSTRQHDNKTTRQHDNTSTRQHATEAGQRSETTNQRADPPRLASR</sequence>
<proteinExistence type="predicted"/>
<protein>
    <submittedName>
        <fullName evidence="2">Uncharacterized protein</fullName>
    </submittedName>
</protein>
<organism evidence="2 3">
    <name type="scientific">Liparis tanakae</name>
    <name type="common">Tanaka's snailfish</name>
    <dbReference type="NCBI Taxonomy" id="230148"/>
    <lineage>
        <taxon>Eukaryota</taxon>
        <taxon>Metazoa</taxon>
        <taxon>Chordata</taxon>
        <taxon>Craniata</taxon>
        <taxon>Vertebrata</taxon>
        <taxon>Euteleostomi</taxon>
        <taxon>Actinopterygii</taxon>
        <taxon>Neopterygii</taxon>
        <taxon>Teleostei</taxon>
        <taxon>Neoteleostei</taxon>
        <taxon>Acanthomorphata</taxon>
        <taxon>Eupercaria</taxon>
        <taxon>Perciformes</taxon>
        <taxon>Cottioidei</taxon>
        <taxon>Cottales</taxon>
        <taxon>Liparidae</taxon>
        <taxon>Liparis</taxon>
    </lineage>
</organism>
<feature type="compositionally biased region" description="Polar residues" evidence="1">
    <location>
        <begin position="87"/>
        <end position="105"/>
    </location>
</feature>
<evidence type="ECO:0000256" key="1">
    <source>
        <dbReference type="SAM" id="MobiDB-lite"/>
    </source>
</evidence>